<dbReference type="AlphaFoldDB" id="A0A1E4TNR7"/>
<protein>
    <submittedName>
        <fullName evidence="2">Uncharacterized protein</fullName>
    </submittedName>
</protein>
<reference evidence="3" key="1">
    <citation type="submission" date="2016-05" db="EMBL/GenBank/DDBJ databases">
        <title>Comparative genomics of biotechnologically important yeasts.</title>
        <authorList>
            <consortium name="DOE Joint Genome Institute"/>
            <person name="Riley R."/>
            <person name="Haridas S."/>
            <person name="Wolfe K.H."/>
            <person name="Lopes M.R."/>
            <person name="Hittinger C.T."/>
            <person name="Goker M."/>
            <person name="Salamov A."/>
            <person name="Wisecaver J."/>
            <person name="Long T.M."/>
            <person name="Aerts A.L."/>
            <person name="Barry K."/>
            <person name="Choi C."/>
            <person name="Clum A."/>
            <person name="Coughlan A.Y."/>
            <person name="Deshpande S."/>
            <person name="Douglass A.P."/>
            <person name="Hanson S.J."/>
            <person name="Klenk H.-P."/>
            <person name="Labutti K."/>
            <person name="Lapidus A."/>
            <person name="Lindquist E."/>
            <person name="Lipzen A."/>
            <person name="Meier-Kolthoff J.P."/>
            <person name="Ohm R.A."/>
            <person name="Otillar R.P."/>
            <person name="Pangilinan J."/>
            <person name="Peng Y."/>
            <person name="Rokas A."/>
            <person name="Rosa C.A."/>
            <person name="Scheuner C."/>
            <person name="Sibirny A.A."/>
            <person name="Slot J.C."/>
            <person name="Stielow J.B."/>
            <person name="Sun H."/>
            <person name="Kurtzman C.P."/>
            <person name="Blackwell M."/>
            <person name="Grigoriev I.V."/>
            <person name="Jeffries T.W."/>
        </authorList>
    </citation>
    <scope>NUCLEOTIDE SEQUENCE [LARGE SCALE GENOMIC DNA]</scope>
    <source>
        <strain evidence="3">NRRL Y-2460</strain>
    </source>
</reference>
<dbReference type="EMBL" id="KV454018">
    <property type="protein sequence ID" value="ODV93403.1"/>
    <property type="molecule type" value="Genomic_DNA"/>
</dbReference>
<organism evidence="2 3">
    <name type="scientific">Pachysolen tannophilus NRRL Y-2460</name>
    <dbReference type="NCBI Taxonomy" id="669874"/>
    <lineage>
        <taxon>Eukaryota</taxon>
        <taxon>Fungi</taxon>
        <taxon>Dikarya</taxon>
        <taxon>Ascomycota</taxon>
        <taxon>Saccharomycotina</taxon>
        <taxon>Pichiomycetes</taxon>
        <taxon>Pachysolenaceae</taxon>
        <taxon>Pachysolen</taxon>
    </lineage>
</organism>
<accession>A0A1E4TNR7</accession>
<keyword evidence="3" id="KW-1185">Reference proteome</keyword>
<proteinExistence type="predicted"/>
<evidence type="ECO:0000313" key="3">
    <source>
        <dbReference type="Proteomes" id="UP000094236"/>
    </source>
</evidence>
<gene>
    <name evidence="2" type="ORF">PACTADRAFT_5185</name>
</gene>
<dbReference type="Proteomes" id="UP000094236">
    <property type="component" value="Unassembled WGS sequence"/>
</dbReference>
<name>A0A1E4TNR7_PACTA</name>
<sequence length="348" mass="40674">MINDSPVSLAGNFFSKNIKTKQDFPLRHCCLCEVPLYEISTLIPSSTSKLNNDNRYKELVCSKCTETYEKLIHLINNLQIQENNLSTWNNKEDNGDEIYEELESSFNSLSFHLKKSDQFQNCDIEPSFKKQCNSLEREIFENSQINNISNTNGLDKLYCDLKKIQDHNNYLLNKLKKPTAKRKNPLLRRIKQDVYNANNNANNNNNNNNNNNESATFKFNFNFNDNNNIFKNSPVSNNYNYQPHINFVPNGVINHNNDMNNNTLKSSNSTLSFNFIRDGMSTYASVDTKDIWSSLNNTAKDLWIKARRRFNYFRQTYNNNNNDNERDDMIKVSSGDDSEEEEYYRHAQ</sequence>
<dbReference type="OrthoDB" id="4076003at2759"/>
<evidence type="ECO:0000256" key="1">
    <source>
        <dbReference type="SAM" id="MobiDB-lite"/>
    </source>
</evidence>
<evidence type="ECO:0000313" key="2">
    <source>
        <dbReference type="EMBL" id="ODV93403.1"/>
    </source>
</evidence>
<feature type="region of interest" description="Disordered" evidence="1">
    <location>
        <begin position="320"/>
        <end position="348"/>
    </location>
</feature>